<dbReference type="PANTHER" id="PTHR46834">
    <property type="entry name" value="TRANSCRIPTION FACTOR BHLH91"/>
    <property type="match status" value="1"/>
</dbReference>
<dbReference type="GO" id="GO:0006355">
    <property type="term" value="P:regulation of DNA-templated transcription"/>
    <property type="evidence" value="ECO:0007669"/>
    <property type="project" value="InterPro"/>
</dbReference>
<comment type="subcellular location">
    <subcellularLocation>
        <location evidence="1">Nucleus</location>
    </subcellularLocation>
</comment>
<keyword evidence="4" id="KW-0539">Nucleus</keyword>
<dbReference type="SUPFAM" id="SSF47459">
    <property type="entry name" value="HLH, helix-loop-helix DNA-binding domain"/>
    <property type="match status" value="1"/>
</dbReference>
<dbReference type="PANTHER" id="PTHR46834:SF1">
    <property type="entry name" value="TRANSCRIPTION FACTOR BHLH10"/>
    <property type="match status" value="1"/>
</dbReference>
<evidence type="ECO:0008006" key="7">
    <source>
        <dbReference type="Google" id="ProtNLM"/>
    </source>
</evidence>
<evidence type="ECO:0000256" key="1">
    <source>
        <dbReference type="ARBA" id="ARBA00004123"/>
    </source>
</evidence>
<keyword evidence="2" id="KW-0805">Transcription regulation</keyword>
<keyword evidence="6" id="KW-1185">Reference proteome</keyword>
<evidence type="ECO:0000256" key="2">
    <source>
        <dbReference type="ARBA" id="ARBA00023015"/>
    </source>
</evidence>
<reference evidence="6" key="1">
    <citation type="journal article" date="2020" name="Genome Biol.">
        <title>Gamete binning: chromosome-level and haplotype-resolved genome assembly enabled by high-throughput single-cell sequencing of gamete genomes.</title>
        <authorList>
            <person name="Campoy J.A."/>
            <person name="Sun H."/>
            <person name="Goel M."/>
            <person name="Jiao W.-B."/>
            <person name="Folz-Donahue K."/>
            <person name="Wang N."/>
            <person name="Rubio M."/>
            <person name="Liu C."/>
            <person name="Kukat C."/>
            <person name="Ruiz D."/>
            <person name="Huettel B."/>
            <person name="Schneeberger K."/>
        </authorList>
    </citation>
    <scope>NUCLEOTIDE SEQUENCE [LARGE SCALE GENOMIC DNA]</scope>
    <source>
        <strain evidence="6">cv. Rojo Pasion</strain>
    </source>
</reference>
<evidence type="ECO:0000313" key="5">
    <source>
        <dbReference type="EMBL" id="CAB4299518.1"/>
    </source>
</evidence>
<dbReference type="GO" id="GO:0046983">
    <property type="term" value="F:protein dimerization activity"/>
    <property type="evidence" value="ECO:0007669"/>
    <property type="project" value="InterPro"/>
</dbReference>
<dbReference type="GO" id="GO:0005634">
    <property type="term" value="C:nucleus"/>
    <property type="evidence" value="ECO:0007669"/>
    <property type="project" value="UniProtKB-SubCell"/>
</dbReference>
<evidence type="ECO:0000313" key="6">
    <source>
        <dbReference type="Proteomes" id="UP000507245"/>
    </source>
</evidence>
<dbReference type="InterPro" id="IPR036638">
    <property type="entry name" value="HLH_DNA-bd_sf"/>
</dbReference>
<dbReference type="EMBL" id="CAEKKB010000002">
    <property type="protein sequence ID" value="CAB4299518.1"/>
    <property type="molecule type" value="Genomic_DNA"/>
</dbReference>
<proteinExistence type="predicted"/>
<dbReference type="GO" id="GO:0048658">
    <property type="term" value="P:anther wall tapetum development"/>
    <property type="evidence" value="ECO:0007669"/>
    <property type="project" value="InterPro"/>
</dbReference>
<organism evidence="5 6">
    <name type="scientific">Prunus armeniaca</name>
    <name type="common">Apricot</name>
    <name type="synonym">Armeniaca vulgaris</name>
    <dbReference type="NCBI Taxonomy" id="36596"/>
    <lineage>
        <taxon>Eukaryota</taxon>
        <taxon>Viridiplantae</taxon>
        <taxon>Streptophyta</taxon>
        <taxon>Embryophyta</taxon>
        <taxon>Tracheophyta</taxon>
        <taxon>Spermatophyta</taxon>
        <taxon>Magnoliopsida</taxon>
        <taxon>eudicotyledons</taxon>
        <taxon>Gunneridae</taxon>
        <taxon>Pentapetalae</taxon>
        <taxon>rosids</taxon>
        <taxon>fabids</taxon>
        <taxon>Rosales</taxon>
        <taxon>Rosaceae</taxon>
        <taxon>Amygdaloideae</taxon>
        <taxon>Amygdaleae</taxon>
        <taxon>Prunus</taxon>
    </lineage>
</organism>
<gene>
    <name evidence="5" type="ORF">ORAREDHAP_LOCUS13911</name>
</gene>
<keyword evidence="3" id="KW-0804">Transcription</keyword>
<accession>A0A6J5WMN9</accession>
<sequence length="172" mass="19471">MHISCFEVLIGEQLIGGKTDRASIVRYAIDYIKELLWLVEELKILLVEKKSNPQDQSYNNGSLRSSWLQRKSKDTEVDICIIDDEVSIKLVQTKKFNSLLYVSKLLDELQLDLHHAEGVTLAIPTASCSTPRVYFSFVLMHEGSFLYAKAIDDKLIEVLDGQYAAVPPTSSY</sequence>
<name>A0A6J5WMN9_PRUAR</name>
<protein>
    <recommendedName>
        <fullName evidence="7">BHLH domain-containing protein</fullName>
    </recommendedName>
</protein>
<dbReference type="OrthoDB" id="1932168at2759"/>
<dbReference type="Proteomes" id="UP000507245">
    <property type="component" value="Unassembled WGS sequence"/>
</dbReference>
<dbReference type="InterPro" id="IPR045895">
    <property type="entry name" value="bHLH91-like"/>
</dbReference>
<evidence type="ECO:0000256" key="4">
    <source>
        <dbReference type="ARBA" id="ARBA00023242"/>
    </source>
</evidence>
<dbReference type="AlphaFoldDB" id="A0A6J5WMN9"/>
<evidence type="ECO:0000256" key="3">
    <source>
        <dbReference type="ARBA" id="ARBA00023163"/>
    </source>
</evidence>